<keyword evidence="2 5" id="KW-0547">Nucleotide-binding</keyword>
<dbReference type="Gene3D" id="3.40.50.300">
    <property type="entry name" value="P-loop containing nucleotide triphosphate hydrolases"/>
    <property type="match status" value="1"/>
</dbReference>
<accession>A0A7X0H9B3</accession>
<keyword evidence="8" id="KW-1185">Reference proteome</keyword>
<dbReference type="Proteomes" id="UP000541810">
    <property type="component" value="Unassembled WGS sequence"/>
</dbReference>
<comment type="similarity">
    <text evidence="1 5">Belongs to the CoaE family.</text>
</comment>
<comment type="pathway">
    <text evidence="5">Cofactor biosynthesis; coenzyme A biosynthesis; CoA from (R)-pantothenate: step 5/5.</text>
</comment>
<dbReference type="UniPathway" id="UPA00241">
    <property type="reaction ID" value="UER00356"/>
</dbReference>
<evidence type="ECO:0000256" key="6">
    <source>
        <dbReference type="NCBIfam" id="TIGR00152"/>
    </source>
</evidence>
<evidence type="ECO:0000313" key="8">
    <source>
        <dbReference type="Proteomes" id="UP000541810"/>
    </source>
</evidence>
<comment type="function">
    <text evidence="5">Catalyzes the phosphorylation of the 3'-hydroxyl group of dephosphocoenzyme A to form coenzyme A.</text>
</comment>
<dbReference type="EC" id="2.7.1.24" evidence="5 6"/>
<dbReference type="GO" id="GO:0004140">
    <property type="term" value="F:dephospho-CoA kinase activity"/>
    <property type="evidence" value="ECO:0007669"/>
    <property type="project" value="UniProtKB-UniRule"/>
</dbReference>
<keyword evidence="4 5" id="KW-0173">Coenzyme A biosynthesis</keyword>
<organism evidence="7 8">
    <name type="scientific">Algisphaera agarilytica</name>
    <dbReference type="NCBI Taxonomy" id="1385975"/>
    <lineage>
        <taxon>Bacteria</taxon>
        <taxon>Pseudomonadati</taxon>
        <taxon>Planctomycetota</taxon>
        <taxon>Phycisphaerae</taxon>
        <taxon>Phycisphaerales</taxon>
        <taxon>Phycisphaeraceae</taxon>
        <taxon>Algisphaera</taxon>
    </lineage>
</organism>
<dbReference type="AlphaFoldDB" id="A0A7X0H9B3"/>
<gene>
    <name evidence="5" type="primary">coaE</name>
    <name evidence="7" type="ORF">HNQ40_003454</name>
</gene>
<dbReference type="GO" id="GO:0005524">
    <property type="term" value="F:ATP binding"/>
    <property type="evidence" value="ECO:0007669"/>
    <property type="project" value="UniProtKB-UniRule"/>
</dbReference>
<dbReference type="InterPro" id="IPR027417">
    <property type="entry name" value="P-loop_NTPase"/>
</dbReference>
<dbReference type="SUPFAM" id="SSF52540">
    <property type="entry name" value="P-loop containing nucleoside triphosphate hydrolases"/>
    <property type="match status" value="1"/>
</dbReference>
<keyword evidence="5 7" id="KW-0418">Kinase</keyword>
<comment type="subcellular location">
    <subcellularLocation>
        <location evidence="5">Cytoplasm</location>
    </subcellularLocation>
</comment>
<dbReference type="GO" id="GO:0005737">
    <property type="term" value="C:cytoplasm"/>
    <property type="evidence" value="ECO:0007669"/>
    <property type="project" value="UniProtKB-SubCell"/>
</dbReference>
<evidence type="ECO:0000256" key="5">
    <source>
        <dbReference type="HAMAP-Rule" id="MF_00376"/>
    </source>
</evidence>
<keyword evidence="5" id="KW-0963">Cytoplasm</keyword>
<evidence type="ECO:0000256" key="3">
    <source>
        <dbReference type="ARBA" id="ARBA00022840"/>
    </source>
</evidence>
<evidence type="ECO:0000256" key="1">
    <source>
        <dbReference type="ARBA" id="ARBA00009018"/>
    </source>
</evidence>
<dbReference type="PANTHER" id="PTHR10695">
    <property type="entry name" value="DEPHOSPHO-COA KINASE-RELATED"/>
    <property type="match status" value="1"/>
</dbReference>
<evidence type="ECO:0000313" key="7">
    <source>
        <dbReference type="EMBL" id="MBB6431648.1"/>
    </source>
</evidence>
<dbReference type="PROSITE" id="PS51219">
    <property type="entry name" value="DPCK"/>
    <property type="match status" value="1"/>
</dbReference>
<evidence type="ECO:0000256" key="4">
    <source>
        <dbReference type="ARBA" id="ARBA00022993"/>
    </source>
</evidence>
<dbReference type="CDD" id="cd02022">
    <property type="entry name" value="DPCK"/>
    <property type="match status" value="1"/>
</dbReference>
<dbReference type="InterPro" id="IPR001977">
    <property type="entry name" value="Depp_CoAkinase"/>
</dbReference>
<sequence>MGYEPRSAASLSSKTKPVIGLLGGPGSGKSHVAKLLAHEGAAVIDADAIAREVLDRPEVKGTLVGWWGAGVLEADGSVNRSAIGAKVFDDPCELARLESLVHPLVHARRSELRSLYRGDADVLAIIEDCPLLLERELEGDCDVLVYIDAPLEVRQERVARTRGWSAQELERREKNQMPLDIKRARADYVFSNDADPSVVQTQARRLLDWALSKSS</sequence>
<dbReference type="NCBIfam" id="TIGR00152">
    <property type="entry name" value="dephospho-CoA kinase"/>
    <property type="match status" value="1"/>
</dbReference>
<comment type="catalytic activity">
    <reaction evidence="5">
        <text>3'-dephospho-CoA + ATP = ADP + CoA + H(+)</text>
        <dbReference type="Rhea" id="RHEA:18245"/>
        <dbReference type="ChEBI" id="CHEBI:15378"/>
        <dbReference type="ChEBI" id="CHEBI:30616"/>
        <dbReference type="ChEBI" id="CHEBI:57287"/>
        <dbReference type="ChEBI" id="CHEBI:57328"/>
        <dbReference type="ChEBI" id="CHEBI:456216"/>
        <dbReference type="EC" id="2.7.1.24"/>
    </reaction>
</comment>
<dbReference type="RefSeq" id="WP_184679101.1">
    <property type="nucleotide sequence ID" value="NZ_JACHGY010000001.1"/>
</dbReference>
<evidence type="ECO:0000256" key="2">
    <source>
        <dbReference type="ARBA" id="ARBA00022741"/>
    </source>
</evidence>
<comment type="caution">
    <text evidence="7">The sequence shown here is derived from an EMBL/GenBank/DDBJ whole genome shotgun (WGS) entry which is preliminary data.</text>
</comment>
<dbReference type="PANTHER" id="PTHR10695:SF46">
    <property type="entry name" value="BIFUNCTIONAL COENZYME A SYNTHASE-RELATED"/>
    <property type="match status" value="1"/>
</dbReference>
<dbReference type="HAMAP" id="MF_00376">
    <property type="entry name" value="Dephospho_CoA_kinase"/>
    <property type="match status" value="1"/>
</dbReference>
<dbReference type="GO" id="GO:0015937">
    <property type="term" value="P:coenzyme A biosynthetic process"/>
    <property type="evidence" value="ECO:0007669"/>
    <property type="project" value="UniProtKB-UniRule"/>
</dbReference>
<reference evidence="7 8" key="1">
    <citation type="submission" date="2020-08" db="EMBL/GenBank/DDBJ databases">
        <title>Genomic Encyclopedia of Type Strains, Phase IV (KMG-IV): sequencing the most valuable type-strain genomes for metagenomic binning, comparative biology and taxonomic classification.</title>
        <authorList>
            <person name="Goeker M."/>
        </authorList>
    </citation>
    <scope>NUCLEOTIDE SEQUENCE [LARGE SCALE GENOMIC DNA]</scope>
    <source>
        <strain evidence="7 8">DSM 103725</strain>
    </source>
</reference>
<feature type="binding site" evidence="5">
    <location>
        <begin position="26"/>
        <end position="31"/>
    </location>
    <ligand>
        <name>ATP</name>
        <dbReference type="ChEBI" id="CHEBI:30616"/>
    </ligand>
</feature>
<dbReference type="EMBL" id="JACHGY010000001">
    <property type="protein sequence ID" value="MBB6431648.1"/>
    <property type="molecule type" value="Genomic_DNA"/>
</dbReference>
<keyword evidence="5 7" id="KW-0808">Transferase</keyword>
<proteinExistence type="inferred from homology"/>
<dbReference type="Pfam" id="PF01121">
    <property type="entry name" value="CoaE"/>
    <property type="match status" value="1"/>
</dbReference>
<keyword evidence="3 5" id="KW-0067">ATP-binding</keyword>
<protein>
    <recommendedName>
        <fullName evidence="5 6">Dephospho-CoA kinase</fullName>
        <ecNumber evidence="5 6">2.7.1.24</ecNumber>
    </recommendedName>
    <alternativeName>
        <fullName evidence="5">Dephosphocoenzyme A kinase</fullName>
    </alternativeName>
</protein>
<name>A0A7X0H9B3_9BACT</name>